<reference evidence="4 5" key="1">
    <citation type="journal article" date="2018" name="New Phytol.">
        <title>Phylogenomics of Endogonaceae and evolution of mycorrhizas within Mucoromycota.</title>
        <authorList>
            <person name="Chang Y."/>
            <person name="Desiro A."/>
            <person name="Na H."/>
            <person name="Sandor L."/>
            <person name="Lipzen A."/>
            <person name="Clum A."/>
            <person name="Barry K."/>
            <person name="Grigoriev I.V."/>
            <person name="Martin F.M."/>
            <person name="Stajich J.E."/>
            <person name="Smith M.E."/>
            <person name="Bonito G."/>
            <person name="Spatafora J.W."/>
        </authorList>
    </citation>
    <scope>NUCLEOTIDE SEQUENCE [LARGE SCALE GENOMIC DNA]</scope>
    <source>
        <strain evidence="4 5">AD002</strain>
    </source>
</reference>
<proteinExistence type="predicted"/>
<dbReference type="GO" id="GO:0006355">
    <property type="term" value="P:regulation of DNA-templated transcription"/>
    <property type="evidence" value="ECO:0007669"/>
    <property type="project" value="InterPro"/>
</dbReference>
<accession>A0A433QA63</accession>
<dbReference type="AlphaFoldDB" id="A0A433QA63"/>
<evidence type="ECO:0000313" key="4">
    <source>
        <dbReference type="EMBL" id="RUS26619.1"/>
    </source>
</evidence>
<comment type="subcellular location">
    <subcellularLocation>
        <location evidence="1">Nucleus</location>
    </subcellularLocation>
</comment>
<protein>
    <submittedName>
        <fullName evidence="4">DNA polymerase phi-domain-containing protein</fullName>
    </submittedName>
</protein>
<keyword evidence="2" id="KW-0539">Nucleus</keyword>
<evidence type="ECO:0000313" key="5">
    <source>
        <dbReference type="Proteomes" id="UP000274822"/>
    </source>
</evidence>
<gene>
    <name evidence="4" type="ORF">BC938DRAFT_470518</name>
</gene>
<evidence type="ECO:0000256" key="1">
    <source>
        <dbReference type="ARBA" id="ARBA00004123"/>
    </source>
</evidence>
<dbReference type="GO" id="GO:0005730">
    <property type="term" value="C:nucleolus"/>
    <property type="evidence" value="ECO:0007669"/>
    <property type="project" value="InterPro"/>
</dbReference>
<comment type="caution">
    <text evidence="4">The sequence shown here is derived from an EMBL/GenBank/DDBJ whole genome shotgun (WGS) entry which is preliminary data.</text>
</comment>
<dbReference type="GO" id="GO:0003677">
    <property type="term" value="F:DNA binding"/>
    <property type="evidence" value="ECO:0007669"/>
    <property type="project" value="InterPro"/>
</dbReference>
<dbReference type="InterPro" id="IPR007015">
    <property type="entry name" value="DNA_pol_V/MYBBP1A"/>
</dbReference>
<dbReference type="PANTHER" id="PTHR13213">
    <property type="entry name" value="MYB-BINDING PROTEIN 1A FAMILY MEMBER"/>
    <property type="match status" value="1"/>
</dbReference>
<dbReference type="Proteomes" id="UP000274822">
    <property type="component" value="Unassembled WGS sequence"/>
</dbReference>
<evidence type="ECO:0000256" key="2">
    <source>
        <dbReference type="ARBA" id="ARBA00023242"/>
    </source>
</evidence>
<evidence type="ECO:0000256" key="3">
    <source>
        <dbReference type="SAM" id="MobiDB-lite"/>
    </source>
</evidence>
<dbReference type="EMBL" id="RBNJ01010029">
    <property type="protein sequence ID" value="RUS26619.1"/>
    <property type="molecule type" value="Genomic_DNA"/>
</dbReference>
<dbReference type="PANTHER" id="PTHR13213:SF2">
    <property type="entry name" value="MYB-BINDING PROTEIN 1A"/>
    <property type="match status" value="1"/>
</dbReference>
<keyword evidence="5" id="KW-1185">Reference proteome</keyword>
<feature type="compositionally biased region" description="Acidic residues" evidence="3">
    <location>
        <begin position="211"/>
        <end position="252"/>
    </location>
</feature>
<organism evidence="4 5">
    <name type="scientific">Jimgerdemannia flammicorona</name>
    <dbReference type="NCBI Taxonomy" id="994334"/>
    <lineage>
        <taxon>Eukaryota</taxon>
        <taxon>Fungi</taxon>
        <taxon>Fungi incertae sedis</taxon>
        <taxon>Mucoromycota</taxon>
        <taxon>Mucoromycotina</taxon>
        <taxon>Endogonomycetes</taxon>
        <taxon>Endogonales</taxon>
        <taxon>Endogonaceae</taxon>
        <taxon>Jimgerdemannia</taxon>
    </lineage>
</organism>
<feature type="region of interest" description="Disordered" evidence="3">
    <location>
        <begin position="209"/>
        <end position="252"/>
    </location>
</feature>
<dbReference type="Pfam" id="PF04931">
    <property type="entry name" value="DNA_pol_phi"/>
    <property type="match status" value="2"/>
</dbReference>
<name>A0A433QA63_9FUNG</name>
<sequence length="666" mass="75033">MPPPSKAAEPGGKFSRRLNGTREDGEFWVYETVRTISRLEADPNFVCLVEMGEESVVARKKAMQTVEKIRDHAIDTNMALPQLKELKHTPSKNDHESQYRAFELLFLHVVLQLFTEEKEATPVLSELQDCYDKVFTKKAVRTPKKKRGVPNIFGQDDEDVAGPTAEREYGGSRLFCGAASSVLFCFGLMLIVFCCHTQILETKESKVGQEELFEADDEEGDDVEEMDLDEEEEEDDEDDDDEDDDDDDEEVDEEFRAKLAEALNVQEGDDDDEELLGDEDMVQFDEKLAEIFRLKKMQKAEKKGGYGDKCCFLDAKENVVYFKNKILDLLDIFIRKNPENPLIFDMILPLLALLRTTSSTSATKQMVDKTTTLLNSKLAKIKDYPRLFDPVHLHDILEQIHEVAKRAPSNSTVILCSNLSLVLVKTLLGGHDDDDTKISSSLSKVQVHNSTARIVVLYKSSLADFMSKKSSRLQPSLFLNFITRFPRTAWALADSLVTYAGPTGGVKQYRRAQAYNMLSVLVQRAAAKRSDEFDREFEKTTPDIVEVVKETLAFSVSEGNADGKVLNTLRLKDVLKFAAVMLKMWKVDLFAPLLQLVAQDNKFQSPAIHTLCQQILDLLETGVKYVCFCSFSCSFLLLTSISPISHPQTPATEQAGQGAHETHRQG</sequence>